<comment type="subcellular location">
    <subcellularLocation>
        <location evidence="6">Cell membrane</location>
        <topology evidence="6">Multi-pass membrane protein</topology>
    </subcellularLocation>
    <subcellularLocation>
        <location evidence="1">Membrane</location>
    </subcellularLocation>
</comment>
<evidence type="ECO:0000256" key="6">
    <source>
        <dbReference type="RuleBase" id="RU363126"/>
    </source>
</evidence>
<dbReference type="Proteomes" id="UP001359485">
    <property type="component" value="Unassembled WGS sequence"/>
</dbReference>
<dbReference type="PANTHER" id="PTHR10736:SF11">
    <property type="entry name" value="BESTROPHIN 2"/>
    <property type="match status" value="1"/>
</dbReference>
<gene>
    <name evidence="8" type="ORF">RUM44_009340</name>
</gene>
<keyword evidence="6" id="KW-0406">Ion transport</keyword>
<feature type="transmembrane region" description="Helical" evidence="6">
    <location>
        <begin position="20"/>
        <end position="37"/>
    </location>
</feature>
<comment type="similarity">
    <text evidence="5 6">Belongs to the anion channel-forming bestrophin (TC 1.A.46) family. Calcium-sensitive chloride channel subfamily.</text>
</comment>
<evidence type="ECO:0000313" key="9">
    <source>
        <dbReference type="Proteomes" id="UP001359485"/>
    </source>
</evidence>
<feature type="compositionally biased region" description="Polar residues" evidence="7">
    <location>
        <begin position="430"/>
        <end position="442"/>
    </location>
</feature>
<evidence type="ECO:0000256" key="1">
    <source>
        <dbReference type="ARBA" id="ARBA00004370"/>
    </source>
</evidence>
<organism evidence="8 9">
    <name type="scientific">Polyplax serrata</name>
    <name type="common">Common mouse louse</name>
    <dbReference type="NCBI Taxonomy" id="468196"/>
    <lineage>
        <taxon>Eukaryota</taxon>
        <taxon>Metazoa</taxon>
        <taxon>Ecdysozoa</taxon>
        <taxon>Arthropoda</taxon>
        <taxon>Hexapoda</taxon>
        <taxon>Insecta</taxon>
        <taxon>Pterygota</taxon>
        <taxon>Neoptera</taxon>
        <taxon>Paraneoptera</taxon>
        <taxon>Psocodea</taxon>
        <taxon>Troctomorpha</taxon>
        <taxon>Phthiraptera</taxon>
        <taxon>Anoplura</taxon>
        <taxon>Polyplacidae</taxon>
        <taxon>Polyplax</taxon>
    </lineage>
</organism>
<keyword evidence="9" id="KW-1185">Reference proteome</keyword>
<dbReference type="InterPro" id="IPR000615">
    <property type="entry name" value="Bestrophin"/>
</dbReference>
<accession>A0ABR1ASE7</accession>
<keyword evidence="6" id="KW-1003">Cell membrane</keyword>
<evidence type="ECO:0000256" key="2">
    <source>
        <dbReference type="ARBA" id="ARBA00022692"/>
    </source>
</evidence>
<evidence type="ECO:0000256" key="5">
    <source>
        <dbReference type="ARBA" id="ARBA00034769"/>
    </source>
</evidence>
<feature type="region of interest" description="Disordered" evidence="7">
    <location>
        <begin position="401"/>
        <end position="532"/>
    </location>
</feature>
<comment type="function">
    <text evidence="6">Forms chloride channels.</text>
</comment>
<evidence type="ECO:0000256" key="4">
    <source>
        <dbReference type="ARBA" id="ARBA00023136"/>
    </source>
</evidence>
<keyword evidence="6" id="KW-0868">Chloride</keyword>
<proteinExistence type="inferred from homology"/>
<sequence length="532" mass="57967">MNAIFNDSKTETNKVVTLSVYSYFLAALLGRQFIVMEKGASNKFEDPEMFFPFFTTLQFCFYVGWLKVAEVLINPFGEDDDDIELNWLIDRHLKAAYMIVDQMHEEHPELFKDQYWEEVVPKELPYTVASECYRRTEPKGSAENYKVKEADSIYSNLLAPTAHRKPHHGEDMYGEHPDLDYETVDTPMVVRKNWFQRQMHRMGSLRSTSTSYSSGRLFARTRHNSVYSSPESGLPISVGAGGEGGVNPIPNTIVLHREKMSLYDRLVGRKSSRGPQKKPVSLKNRPRIPTPDVTKEVMAQESRLGNTSPSPLAANPPFSQASTGYHTDMAPVLQVVLSPIQELEGTPTMVAGPGGTATLAQAVLSPALTSAGLGPMAISPTSVTLTPVTVSGNQFLTSLMLTPTPTSSPSPTRASFASLDHDSSKKITPHSPTRASFASSEQESSRKITPPSKPPVETVAITELPSGSEDDVGNTTDSNAGSIGSNSSGSNSASSTSTLLLAEDRTRKTSSASQVGGTGFSKDQTKNKEVYV</sequence>
<keyword evidence="2 6" id="KW-0812">Transmembrane</keyword>
<dbReference type="Pfam" id="PF01062">
    <property type="entry name" value="Bestrophin"/>
    <property type="match status" value="1"/>
</dbReference>
<protein>
    <recommendedName>
        <fullName evidence="6">Bestrophin homolog</fullName>
    </recommendedName>
</protein>
<keyword evidence="4 6" id="KW-0472">Membrane</keyword>
<dbReference type="PANTHER" id="PTHR10736">
    <property type="entry name" value="BESTROPHIN"/>
    <property type="match status" value="1"/>
</dbReference>
<evidence type="ECO:0000256" key="7">
    <source>
        <dbReference type="SAM" id="MobiDB-lite"/>
    </source>
</evidence>
<evidence type="ECO:0000313" key="8">
    <source>
        <dbReference type="EMBL" id="KAK6626863.1"/>
    </source>
</evidence>
<dbReference type="InterPro" id="IPR021134">
    <property type="entry name" value="Bestrophin-like"/>
</dbReference>
<keyword evidence="6" id="KW-0813">Transport</keyword>
<reference evidence="8 9" key="1">
    <citation type="submission" date="2023-09" db="EMBL/GenBank/DDBJ databases">
        <title>Genomes of two closely related lineages of the louse Polyplax serrata with different host specificities.</title>
        <authorList>
            <person name="Martinu J."/>
            <person name="Tarabai H."/>
            <person name="Stefka J."/>
            <person name="Hypsa V."/>
        </authorList>
    </citation>
    <scope>NUCLEOTIDE SEQUENCE [LARGE SCALE GENOMIC DNA]</scope>
    <source>
        <strain evidence="8">98ZLc_SE</strain>
    </source>
</reference>
<keyword evidence="3 6" id="KW-1133">Transmembrane helix</keyword>
<comment type="caution">
    <text evidence="8">The sequence shown here is derived from an EMBL/GenBank/DDBJ whole genome shotgun (WGS) entry which is preliminary data.</text>
</comment>
<dbReference type="EMBL" id="JAWJWF010000045">
    <property type="protein sequence ID" value="KAK6626863.1"/>
    <property type="molecule type" value="Genomic_DNA"/>
</dbReference>
<evidence type="ECO:0000256" key="3">
    <source>
        <dbReference type="ARBA" id="ARBA00022989"/>
    </source>
</evidence>
<feature type="compositionally biased region" description="Low complexity" evidence="7">
    <location>
        <begin position="478"/>
        <end position="501"/>
    </location>
</feature>
<feature type="compositionally biased region" description="Low complexity" evidence="7">
    <location>
        <begin position="401"/>
        <end position="412"/>
    </location>
</feature>
<keyword evidence="6" id="KW-0869">Chloride channel</keyword>
<comment type="caution">
    <text evidence="6">Lacks conserved residue(s) required for the propagation of feature annotation.</text>
</comment>
<name>A0ABR1ASE7_POLSC</name>
<feature type="compositionally biased region" description="Basic and acidic residues" evidence="7">
    <location>
        <begin position="523"/>
        <end position="532"/>
    </location>
</feature>
<feature type="region of interest" description="Disordered" evidence="7">
    <location>
        <begin position="267"/>
        <end position="315"/>
    </location>
</feature>
<keyword evidence="6" id="KW-0407">Ion channel</keyword>